<reference evidence="10" key="1">
    <citation type="journal article" date="2019" name="Int. J. Syst. Evol. Microbiol.">
        <title>The Global Catalogue of Microorganisms (GCM) 10K type strain sequencing project: providing services to taxonomists for standard genome sequencing and annotation.</title>
        <authorList>
            <consortium name="The Broad Institute Genomics Platform"/>
            <consortium name="The Broad Institute Genome Sequencing Center for Infectious Disease"/>
            <person name="Wu L."/>
            <person name="Ma J."/>
        </authorList>
    </citation>
    <scope>NUCLEOTIDE SEQUENCE [LARGE SCALE GENOMIC DNA]</scope>
    <source>
        <strain evidence="10">KCTC 42281</strain>
    </source>
</reference>
<dbReference type="PANTHER" id="PTHR30193">
    <property type="entry name" value="ABC TRANSPORTER PERMEASE PROTEIN"/>
    <property type="match status" value="1"/>
</dbReference>
<sequence length="312" mass="34684">RRFSFAASWAPLRQAHILLCPGGAIRMPQARSRLFPFLLVAPYLVVFAIFLGYPIVRAVYISLFDWGIFGPNGFVGLGNYTSLFADQRFWASLITTTKFALIFVPMIMVISVVLAVLLHRKLPGIAIFRTAFFFPLVVNVAVASIAFKWLFEPQAGTINQILRLLNLPDQAWLSEPGWALVAIALITLWINVGFMVIILLAGLENIPDDLYEAANLDGSNAVQDFFFITLPLLKPIMLIVMILSLVQAFQVFGEVLIMTEGGPFGSTEVLTILLYEEGFRRFAIGRAAAIGVVITLIIAALSLVQFRVFRQR</sequence>
<proteinExistence type="inferred from homology"/>
<dbReference type="RefSeq" id="WP_380095019.1">
    <property type="nucleotide sequence ID" value="NZ_JBHRYD010000001.1"/>
</dbReference>
<comment type="similarity">
    <text evidence="7">Belongs to the binding-protein-dependent transport system permease family.</text>
</comment>
<dbReference type="InterPro" id="IPR000515">
    <property type="entry name" value="MetI-like"/>
</dbReference>
<dbReference type="InterPro" id="IPR051393">
    <property type="entry name" value="ABC_transporter_permease"/>
</dbReference>
<keyword evidence="6 7" id="KW-0472">Membrane</keyword>
<feature type="transmembrane region" description="Helical" evidence="7">
    <location>
        <begin position="178"/>
        <end position="203"/>
    </location>
</feature>
<feature type="transmembrane region" description="Helical" evidence="7">
    <location>
        <begin position="34"/>
        <end position="56"/>
    </location>
</feature>
<evidence type="ECO:0000259" key="8">
    <source>
        <dbReference type="PROSITE" id="PS50928"/>
    </source>
</evidence>
<dbReference type="Gene3D" id="1.10.3720.10">
    <property type="entry name" value="MetI-like"/>
    <property type="match status" value="1"/>
</dbReference>
<evidence type="ECO:0000256" key="4">
    <source>
        <dbReference type="ARBA" id="ARBA00022692"/>
    </source>
</evidence>
<feature type="transmembrane region" description="Helical" evidence="7">
    <location>
        <begin position="99"/>
        <end position="118"/>
    </location>
</feature>
<dbReference type="PANTHER" id="PTHR30193:SF37">
    <property type="entry name" value="INNER MEMBRANE ABC TRANSPORTER PERMEASE PROTEIN YCJO"/>
    <property type="match status" value="1"/>
</dbReference>
<accession>A0ABV7WX74</accession>
<keyword evidence="5 7" id="KW-1133">Transmembrane helix</keyword>
<evidence type="ECO:0000313" key="9">
    <source>
        <dbReference type="EMBL" id="MFC3703890.1"/>
    </source>
</evidence>
<protein>
    <submittedName>
        <fullName evidence="9">Carbohydrate ABC transporter permease</fullName>
    </submittedName>
</protein>
<feature type="non-terminal residue" evidence="9">
    <location>
        <position position="1"/>
    </location>
</feature>
<dbReference type="CDD" id="cd06261">
    <property type="entry name" value="TM_PBP2"/>
    <property type="match status" value="1"/>
</dbReference>
<organism evidence="9 10">
    <name type="scientific">Devosia honganensis</name>
    <dbReference type="NCBI Taxonomy" id="1610527"/>
    <lineage>
        <taxon>Bacteria</taxon>
        <taxon>Pseudomonadati</taxon>
        <taxon>Pseudomonadota</taxon>
        <taxon>Alphaproteobacteria</taxon>
        <taxon>Hyphomicrobiales</taxon>
        <taxon>Devosiaceae</taxon>
        <taxon>Devosia</taxon>
    </lineage>
</organism>
<gene>
    <name evidence="9" type="ORF">ACFOOL_03865</name>
</gene>
<feature type="transmembrane region" description="Helical" evidence="7">
    <location>
        <begin position="283"/>
        <end position="304"/>
    </location>
</feature>
<evidence type="ECO:0000256" key="2">
    <source>
        <dbReference type="ARBA" id="ARBA00022448"/>
    </source>
</evidence>
<dbReference type="PROSITE" id="PS50928">
    <property type="entry name" value="ABC_TM1"/>
    <property type="match status" value="1"/>
</dbReference>
<name>A0ABV7WX74_9HYPH</name>
<dbReference type="InterPro" id="IPR035906">
    <property type="entry name" value="MetI-like_sf"/>
</dbReference>
<evidence type="ECO:0000256" key="1">
    <source>
        <dbReference type="ARBA" id="ARBA00004651"/>
    </source>
</evidence>
<comment type="subcellular location">
    <subcellularLocation>
        <location evidence="1 7">Cell membrane</location>
        <topology evidence="1 7">Multi-pass membrane protein</topology>
    </subcellularLocation>
</comment>
<evidence type="ECO:0000256" key="3">
    <source>
        <dbReference type="ARBA" id="ARBA00022475"/>
    </source>
</evidence>
<keyword evidence="2 7" id="KW-0813">Transport</keyword>
<evidence type="ECO:0000313" key="10">
    <source>
        <dbReference type="Proteomes" id="UP001595613"/>
    </source>
</evidence>
<dbReference type="SUPFAM" id="SSF161098">
    <property type="entry name" value="MetI-like"/>
    <property type="match status" value="1"/>
</dbReference>
<dbReference type="Pfam" id="PF00528">
    <property type="entry name" value="BPD_transp_1"/>
    <property type="match status" value="1"/>
</dbReference>
<feature type="transmembrane region" description="Helical" evidence="7">
    <location>
        <begin position="224"/>
        <end position="249"/>
    </location>
</feature>
<evidence type="ECO:0000256" key="6">
    <source>
        <dbReference type="ARBA" id="ARBA00023136"/>
    </source>
</evidence>
<feature type="domain" description="ABC transmembrane type-1" evidence="8">
    <location>
        <begin position="93"/>
        <end position="305"/>
    </location>
</feature>
<keyword evidence="10" id="KW-1185">Reference proteome</keyword>
<evidence type="ECO:0000256" key="7">
    <source>
        <dbReference type="RuleBase" id="RU363032"/>
    </source>
</evidence>
<dbReference type="EMBL" id="JBHRYD010000001">
    <property type="protein sequence ID" value="MFC3703890.1"/>
    <property type="molecule type" value="Genomic_DNA"/>
</dbReference>
<feature type="transmembrane region" description="Helical" evidence="7">
    <location>
        <begin position="130"/>
        <end position="151"/>
    </location>
</feature>
<keyword evidence="3" id="KW-1003">Cell membrane</keyword>
<evidence type="ECO:0000256" key="5">
    <source>
        <dbReference type="ARBA" id="ARBA00022989"/>
    </source>
</evidence>
<comment type="caution">
    <text evidence="9">The sequence shown here is derived from an EMBL/GenBank/DDBJ whole genome shotgun (WGS) entry which is preliminary data.</text>
</comment>
<dbReference type="Proteomes" id="UP001595613">
    <property type="component" value="Unassembled WGS sequence"/>
</dbReference>
<keyword evidence="4 7" id="KW-0812">Transmembrane</keyword>